<protein>
    <submittedName>
        <fullName evidence="2">Uncharacterized protein</fullName>
    </submittedName>
</protein>
<organism evidence="2 3">
    <name type="scientific">Populus alba x Populus x berolinensis</name>
    <dbReference type="NCBI Taxonomy" id="444605"/>
    <lineage>
        <taxon>Eukaryota</taxon>
        <taxon>Viridiplantae</taxon>
        <taxon>Streptophyta</taxon>
        <taxon>Embryophyta</taxon>
        <taxon>Tracheophyta</taxon>
        <taxon>Spermatophyta</taxon>
        <taxon>Magnoliopsida</taxon>
        <taxon>eudicotyledons</taxon>
        <taxon>Gunneridae</taxon>
        <taxon>Pentapetalae</taxon>
        <taxon>rosids</taxon>
        <taxon>fabids</taxon>
        <taxon>Malpighiales</taxon>
        <taxon>Salicaceae</taxon>
        <taxon>Saliceae</taxon>
        <taxon>Populus</taxon>
    </lineage>
</organism>
<keyword evidence="3" id="KW-1185">Reference proteome</keyword>
<sequence length="273" mass="30481">MAAVSFSQLLNGERAVVTLFIVIVLFSLPLSLLLHGVALSLLAIFALSVEVRVETSTSLSQFKTRAGASSGILLGAVTLPTFMLSKLIQQSRAFSLHQVHHGELNYLALQYWAAFGSCFTVLMVRSKASLQQQQGTSWMRGRLWDALDFTDTWRSFLYLARRANSLPLAATAIIPLLYFCLWSNLWYHLPLFLDDHWASYPASLAQVEILGPELTTTSNLFEAQSLSTAAGRSILDGCHDLRLHSPCGFFPPSKDVVKRQQEESYYASEWEED</sequence>
<feature type="transmembrane region" description="Helical" evidence="1">
    <location>
        <begin position="104"/>
        <end position="124"/>
    </location>
</feature>
<keyword evidence="1" id="KW-0472">Membrane</keyword>
<evidence type="ECO:0000313" key="2">
    <source>
        <dbReference type="EMBL" id="KAJ6984125.1"/>
    </source>
</evidence>
<reference evidence="2" key="1">
    <citation type="journal article" date="2023" name="Mol. Ecol. Resour.">
        <title>Chromosome-level genome assembly of a triploid poplar Populus alba 'Berolinensis'.</title>
        <authorList>
            <person name="Chen S."/>
            <person name="Yu Y."/>
            <person name="Wang X."/>
            <person name="Wang S."/>
            <person name="Zhang T."/>
            <person name="Zhou Y."/>
            <person name="He R."/>
            <person name="Meng N."/>
            <person name="Wang Y."/>
            <person name="Liu W."/>
            <person name="Liu Z."/>
            <person name="Liu J."/>
            <person name="Guo Q."/>
            <person name="Huang H."/>
            <person name="Sederoff R.R."/>
            <person name="Wang G."/>
            <person name="Qu G."/>
            <person name="Chen S."/>
        </authorList>
    </citation>
    <scope>NUCLEOTIDE SEQUENCE</scope>
    <source>
        <strain evidence="2">SC-2020</strain>
    </source>
</reference>
<dbReference type="EMBL" id="JAQIZT010000009">
    <property type="protein sequence ID" value="KAJ6984125.1"/>
    <property type="molecule type" value="Genomic_DNA"/>
</dbReference>
<feature type="transmembrane region" description="Helical" evidence="1">
    <location>
        <begin position="15"/>
        <end position="45"/>
    </location>
</feature>
<feature type="transmembrane region" description="Helical" evidence="1">
    <location>
        <begin position="66"/>
        <end position="84"/>
    </location>
</feature>
<evidence type="ECO:0000256" key="1">
    <source>
        <dbReference type="SAM" id="Phobius"/>
    </source>
</evidence>
<gene>
    <name evidence="2" type="ORF">NC653_022383</name>
</gene>
<proteinExistence type="predicted"/>
<dbReference type="Proteomes" id="UP001164929">
    <property type="component" value="Chromosome 9"/>
</dbReference>
<name>A0AAD6QAT4_9ROSI</name>
<comment type="caution">
    <text evidence="2">The sequence shown here is derived from an EMBL/GenBank/DDBJ whole genome shotgun (WGS) entry which is preliminary data.</text>
</comment>
<evidence type="ECO:0000313" key="3">
    <source>
        <dbReference type="Proteomes" id="UP001164929"/>
    </source>
</evidence>
<keyword evidence="1" id="KW-0812">Transmembrane</keyword>
<dbReference type="AlphaFoldDB" id="A0AAD6QAT4"/>
<accession>A0AAD6QAT4</accession>
<feature type="transmembrane region" description="Helical" evidence="1">
    <location>
        <begin position="166"/>
        <end position="187"/>
    </location>
</feature>
<keyword evidence="1" id="KW-1133">Transmembrane helix</keyword>